<organism evidence="11 12">
    <name type="scientific">Saprospira grandis (strain Lewin)</name>
    <dbReference type="NCBI Taxonomy" id="984262"/>
    <lineage>
        <taxon>Bacteria</taxon>
        <taxon>Pseudomonadati</taxon>
        <taxon>Bacteroidota</taxon>
        <taxon>Saprospiria</taxon>
        <taxon>Saprospirales</taxon>
        <taxon>Saprospiraceae</taxon>
        <taxon>Saprospira</taxon>
    </lineage>
</organism>
<keyword evidence="3 8" id="KW-0812">Transmembrane</keyword>
<dbReference type="GO" id="GO:0004252">
    <property type="term" value="F:serine-type endopeptidase activity"/>
    <property type="evidence" value="ECO:0007669"/>
    <property type="project" value="InterPro"/>
</dbReference>
<feature type="domain" description="Peptidase S54 rhomboid" evidence="9">
    <location>
        <begin position="70"/>
        <end position="218"/>
    </location>
</feature>
<protein>
    <submittedName>
        <fullName evidence="11">Rhomboid family protein</fullName>
    </submittedName>
</protein>
<evidence type="ECO:0000256" key="5">
    <source>
        <dbReference type="ARBA" id="ARBA00022989"/>
    </source>
</evidence>
<dbReference type="PANTHER" id="PTHR43731">
    <property type="entry name" value="RHOMBOID PROTEASE"/>
    <property type="match status" value="1"/>
</dbReference>
<keyword evidence="12" id="KW-1185">Reference proteome</keyword>
<reference evidence="11 12" key="1">
    <citation type="journal article" date="2012" name="Stand. Genomic Sci.">
        <title>Complete genome sequencing and analysis of Saprospira grandis str. Lewin, a predatory marine bacterium.</title>
        <authorList>
            <person name="Saw J.H."/>
            <person name="Yuryev A."/>
            <person name="Kanbe M."/>
            <person name="Hou S."/>
            <person name="Young A.G."/>
            <person name="Aizawa S."/>
            <person name="Alam M."/>
        </authorList>
    </citation>
    <scope>NUCLEOTIDE SEQUENCE [LARGE SCALE GENOMIC DNA]</scope>
    <source>
        <strain evidence="11 12">Lewin</strain>
    </source>
</reference>
<dbReference type="STRING" id="984262.SGRA_2196"/>
<feature type="compositionally biased region" description="Low complexity" evidence="7">
    <location>
        <begin position="254"/>
        <end position="268"/>
    </location>
</feature>
<evidence type="ECO:0000259" key="9">
    <source>
        <dbReference type="Pfam" id="PF01694"/>
    </source>
</evidence>
<feature type="domain" description="DUF6576" evidence="10">
    <location>
        <begin position="285"/>
        <end position="319"/>
    </location>
</feature>
<feature type="transmembrane region" description="Helical" evidence="8">
    <location>
        <begin position="21"/>
        <end position="44"/>
    </location>
</feature>
<evidence type="ECO:0000256" key="1">
    <source>
        <dbReference type="ARBA" id="ARBA00004141"/>
    </source>
</evidence>
<dbReference type="KEGG" id="sgn:SGRA_2196"/>
<dbReference type="RefSeq" id="WP_015692541.1">
    <property type="nucleotide sequence ID" value="NC_016940.1"/>
</dbReference>
<accession>H6L398</accession>
<evidence type="ECO:0000259" key="10">
    <source>
        <dbReference type="Pfam" id="PF20216"/>
    </source>
</evidence>
<evidence type="ECO:0000256" key="6">
    <source>
        <dbReference type="ARBA" id="ARBA00023136"/>
    </source>
</evidence>
<sequence length="320" mass="35974">MTTLWQDLKYNYQRGNSVIRLIMLNVAAHLGLNILLLPFFLFGISAETYWAEVQNWLYLPADASKLLIRPWTLFSYMFLHSGIWHLLMNMLVLYWFGRLLNNLLKDRQIWGIYLSSGLSGGLFFLLSYNLFPAFYGQSSTAVIVGASAGVMGVVLAAAALTPKASMRFILIGNVQLQYVALAFVLIDLVSVSLNNSGGHLAHLGGAAMGWLFIYLLRRGRDLSLPLNPLFEGRQAKVTPKSRPRPKMAYRKTESSSMQASAQSQTSNNNYGGYSRSFAQKYRHLSHQECVDAILDKIRSSGYDSLTKDEKTYLDESSQKK</sequence>
<dbReference type="InterPro" id="IPR046483">
    <property type="entry name" value="DUF6576"/>
</dbReference>
<keyword evidence="6 8" id="KW-0472">Membrane</keyword>
<dbReference type="OrthoDB" id="680602at2"/>
<gene>
    <name evidence="11" type="ordered locus">SGRA_2196</name>
</gene>
<dbReference type="SUPFAM" id="SSF144091">
    <property type="entry name" value="Rhomboid-like"/>
    <property type="match status" value="1"/>
</dbReference>
<evidence type="ECO:0000256" key="2">
    <source>
        <dbReference type="ARBA" id="ARBA00009045"/>
    </source>
</evidence>
<feature type="transmembrane region" description="Helical" evidence="8">
    <location>
        <begin position="140"/>
        <end position="161"/>
    </location>
</feature>
<evidence type="ECO:0000313" key="11">
    <source>
        <dbReference type="EMBL" id="AFC24925.1"/>
    </source>
</evidence>
<dbReference type="EMBL" id="CP002831">
    <property type="protein sequence ID" value="AFC24925.1"/>
    <property type="molecule type" value="Genomic_DNA"/>
</dbReference>
<keyword evidence="4" id="KW-0378">Hydrolase</keyword>
<feature type="transmembrane region" description="Helical" evidence="8">
    <location>
        <begin position="109"/>
        <end position="128"/>
    </location>
</feature>
<evidence type="ECO:0000256" key="7">
    <source>
        <dbReference type="SAM" id="MobiDB-lite"/>
    </source>
</evidence>
<feature type="transmembrane region" description="Helical" evidence="8">
    <location>
        <begin position="73"/>
        <end position="97"/>
    </location>
</feature>
<dbReference type="eggNOG" id="COG0705">
    <property type="taxonomic scope" value="Bacteria"/>
</dbReference>
<keyword evidence="5 8" id="KW-1133">Transmembrane helix</keyword>
<dbReference type="InterPro" id="IPR050925">
    <property type="entry name" value="Rhomboid_protease_S54"/>
</dbReference>
<name>H6L398_SAPGL</name>
<evidence type="ECO:0000256" key="4">
    <source>
        <dbReference type="ARBA" id="ARBA00022801"/>
    </source>
</evidence>
<evidence type="ECO:0000256" key="8">
    <source>
        <dbReference type="SAM" id="Phobius"/>
    </source>
</evidence>
<dbReference type="AlphaFoldDB" id="H6L398"/>
<dbReference type="InterPro" id="IPR022764">
    <property type="entry name" value="Peptidase_S54_rhomboid_dom"/>
</dbReference>
<feature type="region of interest" description="Disordered" evidence="7">
    <location>
        <begin position="235"/>
        <end position="268"/>
    </location>
</feature>
<dbReference type="Pfam" id="PF20216">
    <property type="entry name" value="DUF6576"/>
    <property type="match status" value="1"/>
</dbReference>
<comment type="similarity">
    <text evidence="2">Belongs to the peptidase S54 family.</text>
</comment>
<evidence type="ECO:0000256" key="3">
    <source>
        <dbReference type="ARBA" id="ARBA00022692"/>
    </source>
</evidence>
<dbReference type="PANTHER" id="PTHR43731:SF14">
    <property type="entry name" value="PRESENILIN-ASSOCIATED RHOMBOID-LIKE PROTEIN, MITOCHONDRIAL"/>
    <property type="match status" value="1"/>
</dbReference>
<proteinExistence type="inferred from homology"/>
<feature type="transmembrane region" description="Helical" evidence="8">
    <location>
        <begin position="168"/>
        <end position="193"/>
    </location>
</feature>
<evidence type="ECO:0000313" key="12">
    <source>
        <dbReference type="Proteomes" id="UP000007519"/>
    </source>
</evidence>
<dbReference type="Proteomes" id="UP000007519">
    <property type="component" value="Chromosome"/>
</dbReference>
<dbReference type="InterPro" id="IPR035952">
    <property type="entry name" value="Rhomboid-like_sf"/>
</dbReference>
<dbReference type="HOGENOM" id="CLU_055068_4_0_10"/>
<dbReference type="Pfam" id="PF01694">
    <property type="entry name" value="Rhomboid"/>
    <property type="match status" value="1"/>
</dbReference>
<dbReference type="Gene3D" id="1.20.1540.10">
    <property type="entry name" value="Rhomboid-like"/>
    <property type="match status" value="1"/>
</dbReference>
<comment type="subcellular location">
    <subcellularLocation>
        <location evidence="1">Membrane</location>
        <topology evidence="1">Multi-pass membrane protein</topology>
    </subcellularLocation>
</comment>
<feature type="transmembrane region" description="Helical" evidence="8">
    <location>
        <begin position="199"/>
        <end position="216"/>
    </location>
</feature>
<feature type="compositionally biased region" description="Basic residues" evidence="7">
    <location>
        <begin position="239"/>
        <end position="249"/>
    </location>
</feature>
<dbReference type="GO" id="GO:0016020">
    <property type="term" value="C:membrane"/>
    <property type="evidence" value="ECO:0007669"/>
    <property type="project" value="UniProtKB-SubCell"/>
</dbReference>